<reference evidence="1" key="1">
    <citation type="submission" date="2022-10" db="EMBL/GenBank/DDBJ databases">
        <title>Culturing micro-colonial fungi from biological soil crusts in the Mojave desert and describing Neophaeococcomyces mojavensis, and introducing the new genera and species Taxawa tesnikishii.</title>
        <authorList>
            <person name="Kurbessoian T."/>
            <person name="Stajich J.E."/>
        </authorList>
    </citation>
    <scope>NUCLEOTIDE SEQUENCE</scope>
    <source>
        <strain evidence="1">JES_112</strain>
    </source>
</reference>
<evidence type="ECO:0000313" key="1">
    <source>
        <dbReference type="EMBL" id="KAJ9655905.1"/>
    </source>
</evidence>
<accession>A0ACC3A5Y4</accession>
<comment type="caution">
    <text evidence="1">The sequence shown here is derived from an EMBL/GenBank/DDBJ whole genome shotgun (WGS) entry which is preliminary data.</text>
</comment>
<name>A0ACC3A5Y4_9EURO</name>
<organism evidence="1 2">
    <name type="scientific">Neophaeococcomyces mojaviensis</name>
    <dbReference type="NCBI Taxonomy" id="3383035"/>
    <lineage>
        <taxon>Eukaryota</taxon>
        <taxon>Fungi</taxon>
        <taxon>Dikarya</taxon>
        <taxon>Ascomycota</taxon>
        <taxon>Pezizomycotina</taxon>
        <taxon>Eurotiomycetes</taxon>
        <taxon>Chaetothyriomycetidae</taxon>
        <taxon>Chaetothyriales</taxon>
        <taxon>Chaetothyriales incertae sedis</taxon>
        <taxon>Neophaeococcomyces</taxon>
    </lineage>
</organism>
<sequence>MPFKVNLYDPYSQGYAPRISHNEWEKHRNVISQLHTTRTPRKVIIKQLRDDYGFRVTIGQLQAKCKEWDLKVYSKEDGPKSRKAPARRVPAASVAVTSHQPQICPQVAAPAFHIATASGFAEEWAVDYRVHPQPLSVSPSGPLTNGQPLHNHNADLHDRSLPPEYIGGGLFANTADSHWPVPEDETQSEAMLQAAHYYYSIHAFRQAFSIYRAVYLYQRRHLSLSDPHLVTTILQSSCAAVTDHQRNIMHSVLLEMGASPDIDHLDPLLVDCLQSAALNMVSSDATCDVDDVEQVRARSVAYHYALNALDAVATSPILQSDLQGLLYNFEHSLLMQEHETKILQKLLDWCDTAIEHLQRDLDDIFVGRASSSEEYYHRIAQVLSGHLLSHWLRQSDEQPDIQPELLSSSNTDPCSFRFQVTTTQTLVALAFMVVDAVKSDPFALQAGTTDSSLSMLWFLDAAKLFKRGIRMLRRLDERSRCSVFSSTFLERFYTSISFRQKAYHWTAQLPAIGDFVGMSLAQQRIAADTDLNIGTSPNVLPEEDIVLPLETSTPLKQPDIPDFEGISINRDPTFLTYPTPAETAPSPMSDCNSIASFLDTYHRTLKSRLGSSIRSGRSTPGDVMSFASSAEFKFGIAANVSVSADVDSLWQMISSCESLIITT</sequence>
<gene>
    <name evidence="1" type="ORF">H2198_005346</name>
</gene>
<keyword evidence="2" id="KW-1185">Reference proteome</keyword>
<evidence type="ECO:0000313" key="2">
    <source>
        <dbReference type="Proteomes" id="UP001172386"/>
    </source>
</evidence>
<dbReference type="Proteomes" id="UP001172386">
    <property type="component" value="Unassembled WGS sequence"/>
</dbReference>
<proteinExistence type="predicted"/>
<protein>
    <submittedName>
        <fullName evidence="1">Uncharacterized protein</fullName>
    </submittedName>
</protein>
<dbReference type="EMBL" id="JAPDRQ010000087">
    <property type="protein sequence ID" value="KAJ9655905.1"/>
    <property type="molecule type" value="Genomic_DNA"/>
</dbReference>